<dbReference type="CDD" id="cd07067">
    <property type="entry name" value="HP_PGM_like"/>
    <property type="match status" value="1"/>
</dbReference>
<protein>
    <submittedName>
        <fullName evidence="2">Histidine phosphatase family protein</fullName>
    </submittedName>
</protein>
<organism evidence="2 3">
    <name type="scientific">Actimicrobium antarcticum</name>
    <dbReference type="NCBI Taxonomy" id="1051899"/>
    <lineage>
        <taxon>Bacteria</taxon>
        <taxon>Pseudomonadati</taxon>
        <taxon>Pseudomonadota</taxon>
        <taxon>Betaproteobacteria</taxon>
        <taxon>Burkholderiales</taxon>
        <taxon>Oxalobacteraceae</taxon>
        <taxon>Actimicrobium</taxon>
    </lineage>
</organism>
<dbReference type="EMBL" id="BAAAZE010000012">
    <property type="protein sequence ID" value="GAA4029140.1"/>
    <property type="molecule type" value="Genomic_DNA"/>
</dbReference>
<dbReference type="PANTHER" id="PTHR20935:SF0">
    <property type="entry name" value="SERINE_THREONINE-PROTEIN PHOSPHATASE PGAM5, MITOCHONDRIAL"/>
    <property type="match status" value="1"/>
</dbReference>
<accession>A0ABP7TP30</accession>
<sequence>MSKLTLLRHGQAAFGASDYDQLSTLGQLQAQATGEFFLQRESQFDRVWIGPRRRHRATAELALAGIGGMISEIDDGLDEFAEGTQLLAGAEQRTGLRVMSDVGVPAATRLRLYAEEIHLWANGRIVVDGVAPATQFRISVAHWLRRATADTASGQNVLAVTSAGVIAAVLCEVAGLPDSALAHYIGVIGNASLTGLVFSGKGIALEYFNGTGHLAPDLLSGI</sequence>
<dbReference type="Gene3D" id="3.40.50.1240">
    <property type="entry name" value="Phosphoglycerate mutase-like"/>
    <property type="match status" value="1"/>
</dbReference>
<dbReference type="SUPFAM" id="SSF53254">
    <property type="entry name" value="Phosphoglycerate mutase-like"/>
    <property type="match status" value="1"/>
</dbReference>
<dbReference type="InterPro" id="IPR029033">
    <property type="entry name" value="His_PPase_superfam"/>
</dbReference>
<dbReference type="SMART" id="SM00855">
    <property type="entry name" value="PGAM"/>
    <property type="match status" value="1"/>
</dbReference>
<name>A0ABP7TP30_9BURK</name>
<gene>
    <name evidence="2" type="ORF">GCM10022212_29100</name>
</gene>
<dbReference type="InterPro" id="IPR013078">
    <property type="entry name" value="His_Pase_superF_clade-1"/>
</dbReference>
<comment type="caution">
    <text evidence="2">The sequence shown here is derived from an EMBL/GenBank/DDBJ whole genome shotgun (WGS) entry which is preliminary data.</text>
</comment>
<proteinExistence type="predicted"/>
<dbReference type="RefSeq" id="WP_344764202.1">
    <property type="nucleotide sequence ID" value="NZ_BAAAZE010000012.1"/>
</dbReference>
<dbReference type="InterPro" id="IPR051021">
    <property type="entry name" value="Mito_Ser/Thr_phosphatase"/>
</dbReference>
<reference evidence="3" key="1">
    <citation type="journal article" date="2019" name="Int. J. Syst. Evol. Microbiol.">
        <title>The Global Catalogue of Microorganisms (GCM) 10K type strain sequencing project: providing services to taxonomists for standard genome sequencing and annotation.</title>
        <authorList>
            <consortium name="The Broad Institute Genomics Platform"/>
            <consortium name="The Broad Institute Genome Sequencing Center for Infectious Disease"/>
            <person name="Wu L."/>
            <person name="Ma J."/>
        </authorList>
    </citation>
    <scope>NUCLEOTIDE SEQUENCE [LARGE SCALE GENOMIC DNA]</scope>
    <source>
        <strain evidence="3">JCM 16673</strain>
    </source>
</reference>
<keyword evidence="3" id="KW-1185">Reference proteome</keyword>
<evidence type="ECO:0000313" key="3">
    <source>
        <dbReference type="Proteomes" id="UP001501353"/>
    </source>
</evidence>
<dbReference type="PANTHER" id="PTHR20935">
    <property type="entry name" value="PHOSPHOGLYCERATE MUTASE-RELATED"/>
    <property type="match status" value="1"/>
</dbReference>
<dbReference type="Pfam" id="PF00300">
    <property type="entry name" value="His_Phos_1"/>
    <property type="match status" value="2"/>
</dbReference>
<dbReference type="Proteomes" id="UP001501353">
    <property type="component" value="Unassembled WGS sequence"/>
</dbReference>
<keyword evidence="1" id="KW-0378">Hydrolase</keyword>
<evidence type="ECO:0000256" key="1">
    <source>
        <dbReference type="ARBA" id="ARBA00022801"/>
    </source>
</evidence>
<evidence type="ECO:0000313" key="2">
    <source>
        <dbReference type="EMBL" id="GAA4029140.1"/>
    </source>
</evidence>